<keyword evidence="2" id="KW-1185">Reference proteome</keyword>
<protein>
    <submittedName>
        <fullName evidence="1">Lysophospholipase</fullName>
    </submittedName>
</protein>
<dbReference type="RefSeq" id="WP_248206837.1">
    <property type="nucleotide sequence ID" value="NZ_JALNMH010000004.1"/>
</dbReference>
<dbReference type="EMBL" id="JALNMH010000004">
    <property type="protein sequence ID" value="MCK7593388.1"/>
    <property type="molecule type" value="Genomic_DNA"/>
</dbReference>
<proteinExistence type="predicted"/>
<gene>
    <name evidence="1" type="ORF">M0G41_06875</name>
</gene>
<dbReference type="Gene3D" id="3.40.50.1820">
    <property type="entry name" value="alpha/beta hydrolase"/>
    <property type="match status" value="1"/>
</dbReference>
<organism evidence="1 2">
    <name type="scientific">Pseudomarimonas salicorniae</name>
    <dbReference type="NCBI Taxonomy" id="2933270"/>
    <lineage>
        <taxon>Bacteria</taxon>
        <taxon>Pseudomonadati</taxon>
        <taxon>Pseudomonadota</taxon>
        <taxon>Gammaproteobacteria</taxon>
        <taxon>Lysobacterales</taxon>
        <taxon>Lysobacteraceae</taxon>
        <taxon>Pseudomarimonas</taxon>
    </lineage>
</organism>
<evidence type="ECO:0000313" key="1">
    <source>
        <dbReference type="EMBL" id="MCK7593388.1"/>
    </source>
</evidence>
<dbReference type="InterPro" id="IPR029058">
    <property type="entry name" value="AB_hydrolase_fold"/>
</dbReference>
<reference evidence="1" key="1">
    <citation type="submission" date="2022-04" db="EMBL/GenBank/DDBJ databases">
        <title>Lysobacter sp. CAU 1642 isolated from sea sand.</title>
        <authorList>
            <person name="Kim W."/>
        </authorList>
    </citation>
    <scope>NUCLEOTIDE SEQUENCE</scope>
    <source>
        <strain evidence="1">CAU 1642</strain>
    </source>
</reference>
<name>A0ABT0GFS4_9GAMM</name>
<comment type="caution">
    <text evidence="1">The sequence shown here is derived from an EMBL/GenBank/DDBJ whole genome shotgun (WGS) entry which is preliminary data.</text>
</comment>
<evidence type="ECO:0000313" key="2">
    <source>
        <dbReference type="Proteomes" id="UP001431449"/>
    </source>
</evidence>
<sequence>MKLLASAVLILVVALGLSGCYNLGDRRQPIPEWRVPGKAGEGPRVLVVVLPGRADNTDVMREYGVAQAIQAGWPEADVVLTGATLAYYLDGRLAQRVHGQFIEPARNRGYETVVLMGASMGGMGTLLVDEAFPEAIDHLVLMAPYLGRKRVIREVDEAGGVLAWSPGPKPDTVDRGNFDRELLWRRINLIAADPALKSRVWLAYGREDRLARVMPLLEPALDADQVLVRQGGHKWVVWNEAATEIFARLKDRSAAR</sequence>
<accession>A0ABT0GFS4</accession>
<dbReference type="Proteomes" id="UP001431449">
    <property type="component" value="Unassembled WGS sequence"/>
</dbReference>
<dbReference type="PROSITE" id="PS51257">
    <property type="entry name" value="PROKAR_LIPOPROTEIN"/>
    <property type="match status" value="1"/>
</dbReference>
<dbReference type="SUPFAM" id="SSF53474">
    <property type="entry name" value="alpha/beta-Hydrolases"/>
    <property type="match status" value="1"/>
</dbReference>